<dbReference type="CDD" id="cd13870">
    <property type="entry name" value="CuRO_2_CopA_like_1"/>
    <property type="match status" value="1"/>
</dbReference>
<gene>
    <name evidence="7" type="ORF">E3T55_19875</name>
</gene>
<dbReference type="PROSITE" id="PS00080">
    <property type="entry name" value="MULTICOPPER_OXIDASE2"/>
    <property type="match status" value="1"/>
</dbReference>
<accession>A0A4R8ZTG9</accession>
<dbReference type="PANTHER" id="PTHR11709:SF394">
    <property type="entry name" value="FI03373P-RELATED"/>
    <property type="match status" value="1"/>
</dbReference>
<evidence type="ECO:0000256" key="1">
    <source>
        <dbReference type="ARBA" id="ARBA00022723"/>
    </source>
</evidence>
<dbReference type="InterPro" id="IPR045087">
    <property type="entry name" value="Cu-oxidase_fam"/>
</dbReference>
<dbReference type="AlphaFoldDB" id="A0A4R8ZTG9"/>
<dbReference type="InterPro" id="IPR006311">
    <property type="entry name" value="TAT_signal"/>
</dbReference>
<dbReference type="EMBL" id="SOHE01000091">
    <property type="protein sequence ID" value="TFD44821.1"/>
    <property type="molecule type" value="Genomic_DNA"/>
</dbReference>
<dbReference type="RefSeq" id="WP_134521340.1">
    <property type="nucleotide sequence ID" value="NZ_SOHE01000091.1"/>
</dbReference>
<dbReference type="GO" id="GO:0005507">
    <property type="term" value="F:copper ion binding"/>
    <property type="evidence" value="ECO:0007669"/>
    <property type="project" value="InterPro"/>
</dbReference>
<evidence type="ECO:0000256" key="2">
    <source>
        <dbReference type="ARBA" id="ARBA00023002"/>
    </source>
</evidence>
<evidence type="ECO:0000313" key="7">
    <source>
        <dbReference type="EMBL" id="TFD44821.1"/>
    </source>
</evidence>
<protein>
    <submittedName>
        <fullName evidence="7">Multicopper oxidase family protein</fullName>
    </submittedName>
</protein>
<dbReference type="Gene3D" id="2.60.40.420">
    <property type="entry name" value="Cupredoxins - blue copper proteins"/>
    <property type="match status" value="3"/>
</dbReference>
<evidence type="ECO:0000256" key="3">
    <source>
        <dbReference type="ARBA" id="ARBA00023008"/>
    </source>
</evidence>
<dbReference type="Pfam" id="PF07731">
    <property type="entry name" value="Cu-oxidase_2"/>
    <property type="match status" value="1"/>
</dbReference>
<dbReference type="InterPro" id="IPR001117">
    <property type="entry name" value="Cu-oxidase_2nd"/>
</dbReference>
<dbReference type="PROSITE" id="PS51318">
    <property type="entry name" value="TAT"/>
    <property type="match status" value="1"/>
</dbReference>
<evidence type="ECO:0000313" key="8">
    <source>
        <dbReference type="Proteomes" id="UP000297447"/>
    </source>
</evidence>
<dbReference type="CDD" id="cd13861">
    <property type="entry name" value="CuRO_1_CumA_like"/>
    <property type="match status" value="1"/>
</dbReference>
<dbReference type="GO" id="GO:0016491">
    <property type="term" value="F:oxidoreductase activity"/>
    <property type="evidence" value="ECO:0007669"/>
    <property type="project" value="UniProtKB-KW"/>
</dbReference>
<dbReference type="Proteomes" id="UP000297447">
    <property type="component" value="Unassembled WGS sequence"/>
</dbReference>
<comment type="caution">
    <text evidence="7">The sequence shown here is derived from an EMBL/GenBank/DDBJ whole genome shotgun (WGS) entry which is preliminary data.</text>
</comment>
<dbReference type="InterPro" id="IPR008972">
    <property type="entry name" value="Cupredoxin"/>
</dbReference>
<reference evidence="7 8" key="1">
    <citation type="submission" date="2019-03" db="EMBL/GenBank/DDBJ databases">
        <title>Genomics of glacier-inhabiting Cryobacterium strains.</title>
        <authorList>
            <person name="Liu Q."/>
            <person name="Xin Y.-H."/>
        </authorList>
    </citation>
    <scope>NUCLEOTIDE SEQUENCE [LARGE SCALE GENOMIC DNA]</scope>
    <source>
        <strain evidence="7 8">Hh14</strain>
    </source>
</reference>
<proteinExistence type="predicted"/>
<feature type="domain" description="Plastocyanin-like" evidence="6">
    <location>
        <begin position="75"/>
        <end position="177"/>
    </location>
</feature>
<sequence length="501" mass="53014">MTSSLISTTLSRRGFIAVGTGGLAALALASCSPTPPRYVTPTSAPVREAELARAGTGRVTSVALRAAETQLDLAGTTAETWSFGPVPASTIRITAGDTLRATVSNDLPADTSVHWHGLALRNDMDGVPGATQAPIGAGEKFTYEFVTAQPGTYWFHPHVGPQLDRGLYGALIIEDPNEPLSYDDEWVVVLDDWLDGVTATPDEVLEELNGGMGGMMSGGGMGGNMMMGARSDLLGGDAGDVRYPHFLINGRPPADPETFTSAPGRRVRIRLINAGSDTAFRVALGGHRLTVTHSDGFPVNPVDTDAVLIGMGERYDVLVTLGDGAFPLVAMAEGKDDKALAIVRTGSGEPPTTATAVPELTRSVLTAETLVASSEVALGTRDVDRELTATLSGSMMDYDWAINGRRFDPTNPMAGALGVSQGERVRLNIKNETQMWHPFHLHGHTYQHSGEGPRKDTSIVLPGKSLSVIFDADNPGLWAAHCHNIYHAEAGMMTILGYTAS</sequence>
<dbReference type="InterPro" id="IPR034279">
    <property type="entry name" value="CuRO_3_CopA"/>
</dbReference>
<dbReference type="Pfam" id="PF00394">
    <property type="entry name" value="Cu-oxidase"/>
    <property type="match status" value="1"/>
</dbReference>
<keyword evidence="1" id="KW-0479">Metal-binding</keyword>
<dbReference type="SUPFAM" id="SSF49503">
    <property type="entry name" value="Cupredoxins"/>
    <property type="match status" value="3"/>
</dbReference>
<keyword evidence="8" id="KW-1185">Reference proteome</keyword>
<dbReference type="CDD" id="cd13896">
    <property type="entry name" value="CuRO_3_CopA"/>
    <property type="match status" value="1"/>
</dbReference>
<dbReference type="InterPro" id="IPR002355">
    <property type="entry name" value="Cu_oxidase_Cu_BS"/>
</dbReference>
<keyword evidence="2" id="KW-0560">Oxidoreductase</keyword>
<evidence type="ECO:0000259" key="5">
    <source>
        <dbReference type="Pfam" id="PF07731"/>
    </source>
</evidence>
<feature type="domain" description="Plastocyanin-like" evidence="4">
    <location>
        <begin position="245"/>
        <end position="334"/>
    </location>
</feature>
<name>A0A4R8ZTG9_9MICO</name>
<dbReference type="PANTHER" id="PTHR11709">
    <property type="entry name" value="MULTI-COPPER OXIDASE"/>
    <property type="match status" value="1"/>
</dbReference>
<evidence type="ECO:0000259" key="6">
    <source>
        <dbReference type="Pfam" id="PF07732"/>
    </source>
</evidence>
<keyword evidence="3" id="KW-0186">Copper</keyword>
<evidence type="ECO:0000259" key="4">
    <source>
        <dbReference type="Pfam" id="PF00394"/>
    </source>
</evidence>
<dbReference type="Pfam" id="PF07732">
    <property type="entry name" value="Cu-oxidase_3"/>
    <property type="match status" value="1"/>
</dbReference>
<organism evidence="7 8">
    <name type="scientific">Cryobacterium frigoriphilum</name>
    <dbReference type="NCBI Taxonomy" id="1259150"/>
    <lineage>
        <taxon>Bacteria</taxon>
        <taxon>Bacillati</taxon>
        <taxon>Actinomycetota</taxon>
        <taxon>Actinomycetes</taxon>
        <taxon>Micrococcales</taxon>
        <taxon>Microbacteriaceae</taxon>
        <taxon>Cryobacterium</taxon>
    </lineage>
</organism>
<feature type="domain" description="Plastocyanin-like" evidence="5">
    <location>
        <begin position="390"/>
        <end position="494"/>
    </location>
</feature>
<dbReference type="InterPro" id="IPR011706">
    <property type="entry name" value="Cu-oxidase_C"/>
</dbReference>
<dbReference type="InterPro" id="IPR011707">
    <property type="entry name" value="Cu-oxidase-like_N"/>
</dbReference>
<dbReference type="OrthoDB" id="345021at2"/>